<accession>A0A7G8PQG0</accession>
<name>A0A7G8PQG0_9MYCO</name>
<evidence type="ECO:0000313" key="2">
    <source>
        <dbReference type="Proteomes" id="UP000515498"/>
    </source>
</evidence>
<evidence type="ECO:0000313" key="1">
    <source>
        <dbReference type="EMBL" id="QNJ96576.1"/>
    </source>
</evidence>
<dbReference type="Proteomes" id="UP000515498">
    <property type="component" value="Plasmid unnamed1"/>
</dbReference>
<protein>
    <submittedName>
        <fullName evidence="1">Uncharacterized protein</fullName>
    </submittedName>
</protein>
<dbReference type="RefSeq" id="WP_187099666.1">
    <property type="nucleotide sequence ID" value="NZ_CP059895.1"/>
</dbReference>
<geneLocation type="plasmid" evidence="1 2">
    <name>unnamed1</name>
</geneLocation>
<dbReference type="KEGG" id="mflu:HZU40_34205"/>
<sequence length="86" mass="9027">MPSTSTTPTAADLLAEARLGIHSAVAEHGDRRRMFAHDAATLAADAALHPDAEPSQRATAQCYLDETAGLLARAREEMAAAPNCRA</sequence>
<dbReference type="EMBL" id="CP059895">
    <property type="protein sequence ID" value="QNJ96576.1"/>
    <property type="molecule type" value="Genomic_DNA"/>
</dbReference>
<proteinExistence type="predicted"/>
<dbReference type="AlphaFoldDB" id="A0A7G8PQG0"/>
<organism evidence="1 2">
    <name type="scientific">Mycolicibacterium fluoranthenivorans</name>
    <dbReference type="NCBI Taxonomy" id="258505"/>
    <lineage>
        <taxon>Bacteria</taxon>
        <taxon>Bacillati</taxon>
        <taxon>Actinomycetota</taxon>
        <taxon>Actinomycetes</taxon>
        <taxon>Mycobacteriales</taxon>
        <taxon>Mycobacteriaceae</taxon>
        <taxon>Mycolicibacterium</taxon>
    </lineage>
</organism>
<gene>
    <name evidence="1" type="ORF">HZU40_34205</name>
</gene>
<reference evidence="1 2" key="1">
    <citation type="submission" date="2020-07" db="EMBL/GenBank/DDBJ databases">
        <title>Draft genome sequence of four isobutane-metabolizing strains capable of cometabolically degrading diverse ether contaminants.</title>
        <authorList>
            <person name="Chen W."/>
            <person name="Faulkner N."/>
            <person name="Smith C."/>
            <person name="Hyman M."/>
        </authorList>
    </citation>
    <scope>NUCLEOTIDE SEQUENCE [LARGE SCALE GENOMIC DNA]</scope>
    <source>
        <strain evidence="1 2">2A</strain>
        <plasmid evidence="1 2">unnamed1</plasmid>
    </source>
</reference>
<keyword evidence="1" id="KW-0614">Plasmid</keyword>